<organism evidence="1 2">
    <name type="scientific">Acrocarpospora phusangensis</name>
    <dbReference type="NCBI Taxonomy" id="1070424"/>
    <lineage>
        <taxon>Bacteria</taxon>
        <taxon>Bacillati</taxon>
        <taxon>Actinomycetota</taxon>
        <taxon>Actinomycetes</taxon>
        <taxon>Streptosporangiales</taxon>
        <taxon>Streptosporangiaceae</taxon>
        <taxon>Acrocarpospora</taxon>
    </lineage>
</organism>
<dbReference type="AlphaFoldDB" id="A0A919Q7U3"/>
<evidence type="ECO:0000313" key="1">
    <source>
        <dbReference type="EMBL" id="GIH23917.1"/>
    </source>
</evidence>
<dbReference type="RefSeq" id="WP_204040697.1">
    <property type="nucleotide sequence ID" value="NZ_BOOA01000014.1"/>
</dbReference>
<gene>
    <name evidence="1" type="ORF">Aph01nite_22270</name>
</gene>
<protein>
    <submittedName>
        <fullName evidence="1">Uncharacterized protein</fullName>
    </submittedName>
</protein>
<proteinExistence type="predicted"/>
<dbReference type="EMBL" id="BOOA01000014">
    <property type="protein sequence ID" value="GIH23917.1"/>
    <property type="molecule type" value="Genomic_DNA"/>
</dbReference>
<name>A0A919Q7U3_9ACTN</name>
<reference evidence="1" key="1">
    <citation type="submission" date="2021-01" db="EMBL/GenBank/DDBJ databases">
        <title>Whole genome shotgun sequence of Acrocarpospora phusangensis NBRC 108782.</title>
        <authorList>
            <person name="Komaki H."/>
            <person name="Tamura T."/>
        </authorList>
    </citation>
    <scope>NUCLEOTIDE SEQUENCE</scope>
    <source>
        <strain evidence="1">NBRC 108782</strain>
    </source>
</reference>
<evidence type="ECO:0000313" key="2">
    <source>
        <dbReference type="Proteomes" id="UP000640052"/>
    </source>
</evidence>
<sequence>MTYLPDGWRNSGEIVLFNDGIARTWSHGQAAWVTVEAVYGLRANDLKSLQRISFPTDEQLEDARRTSVNGSPAVEGRVVGTSRGLDKGRMRLWVIRPGLGIRIWASSDFTDDLRRLSESIELISNTLAEPVDGMRAPQGLGKGNERVEFGEGWQRTTRYWGEATGQSPHVAMTVYRGQAVDAGDWQQTGREPWSTDTPTATQERAVVEGVSGFMRTWTDTGRVNGEPRPLQGRRFIWTVETGLAIAITTVVDPTSSTMYASSELEVLVRSVK</sequence>
<keyword evidence="2" id="KW-1185">Reference proteome</keyword>
<accession>A0A919Q7U3</accession>
<comment type="caution">
    <text evidence="1">The sequence shown here is derived from an EMBL/GenBank/DDBJ whole genome shotgun (WGS) entry which is preliminary data.</text>
</comment>
<dbReference type="Proteomes" id="UP000640052">
    <property type="component" value="Unassembled WGS sequence"/>
</dbReference>